<dbReference type="InterPro" id="IPR051054">
    <property type="entry name" value="SorC_transcr_regulators"/>
</dbReference>
<evidence type="ECO:0000259" key="5">
    <source>
        <dbReference type="Pfam" id="PF04198"/>
    </source>
</evidence>
<keyword evidence="2" id="KW-0805">Transcription regulation</keyword>
<comment type="caution">
    <text evidence="6">The sequence shown here is derived from an EMBL/GenBank/DDBJ whole genome shotgun (WGS) entry which is preliminary data.</text>
</comment>
<dbReference type="PANTHER" id="PTHR34294">
    <property type="entry name" value="TRANSCRIPTIONAL REGULATOR-RELATED"/>
    <property type="match status" value="1"/>
</dbReference>
<evidence type="ECO:0000256" key="2">
    <source>
        <dbReference type="ARBA" id="ARBA00023015"/>
    </source>
</evidence>
<dbReference type="EMBL" id="BQXS01006456">
    <property type="protein sequence ID" value="GKT20053.1"/>
    <property type="molecule type" value="Genomic_DNA"/>
</dbReference>
<keyword evidence="7" id="KW-1185">Reference proteome</keyword>
<feature type="domain" description="Sugar-binding" evidence="5">
    <location>
        <begin position="1"/>
        <end position="106"/>
    </location>
</feature>
<dbReference type="Pfam" id="PF04198">
    <property type="entry name" value="Sugar-bind"/>
    <property type="match status" value="1"/>
</dbReference>
<organism evidence="6 7">
    <name type="scientific">Aduncisulcus paluster</name>
    <dbReference type="NCBI Taxonomy" id="2918883"/>
    <lineage>
        <taxon>Eukaryota</taxon>
        <taxon>Metamonada</taxon>
        <taxon>Carpediemonas-like organisms</taxon>
        <taxon>Aduncisulcus</taxon>
    </lineage>
</organism>
<dbReference type="PANTHER" id="PTHR34294:SF1">
    <property type="entry name" value="TRANSCRIPTIONAL REGULATOR LSRR"/>
    <property type="match status" value="1"/>
</dbReference>
<keyword evidence="3" id="KW-0238">DNA-binding</keyword>
<evidence type="ECO:0000256" key="4">
    <source>
        <dbReference type="ARBA" id="ARBA00023163"/>
    </source>
</evidence>
<protein>
    <submittedName>
        <fullName evidence="6">Sugar-binding transcriptional regulator</fullName>
    </submittedName>
</protein>
<proteinExistence type="inferred from homology"/>
<reference evidence="6" key="1">
    <citation type="submission" date="2022-03" db="EMBL/GenBank/DDBJ databases">
        <title>Draft genome sequence of Aduncisulcus paluster, a free-living microaerophilic Fornicata.</title>
        <authorList>
            <person name="Yuyama I."/>
            <person name="Kume K."/>
            <person name="Tamura T."/>
            <person name="Inagaki Y."/>
            <person name="Hashimoto T."/>
        </authorList>
    </citation>
    <scope>NUCLEOTIDE SEQUENCE</scope>
    <source>
        <strain evidence="6">NY0171</strain>
    </source>
</reference>
<name>A0ABQ5JYD7_9EUKA</name>
<evidence type="ECO:0000313" key="7">
    <source>
        <dbReference type="Proteomes" id="UP001057375"/>
    </source>
</evidence>
<evidence type="ECO:0000256" key="1">
    <source>
        <dbReference type="ARBA" id="ARBA00010466"/>
    </source>
</evidence>
<dbReference type="Gene3D" id="3.40.50.1360">
    <property type="match status" value="1"/>
</dbReference>
<gene>
    <name evidence="6" type="ORF">ADUPG1_004368</name>
</gene>
<dbReference type="InterPro" id="IPR037171">
    <property type="entry name" value="NagB/RpiA_transferase-like"/>
</dbReference>
<dbReference type="SUPFAM" id="SSF100950">
    <property type="entry name" value="NagB/RpiA/CoA transferase-like"/>
    <property type="match status" value="1"/>
</dbReference>
<sequence>MTIGISWGRTVRSTIKYLPPKSASDVKIVELFGAISYDMDDDMLSIGNELSTKLSGKFFPLPAPVYIDDSRVKSALERNPVIQRSYEMIENCDLILTGLGAVDEEA</sequence>
<dbReference type="InterPro" id="IPR007324">
    <property type="entry name" value="Sugar-bd_dom_put"/>
</dbReference>
<comment type="similarity">
    <text evidence="1">Belongs to the SorC transcriptional regulatory family.</text>
</comment>
<feature type="non-terminal residue" evidence="6">
    <location>
        <position position="106"/>
    </location>
</feature>
<accession>A0ABQ5JYD7</accession>
<evidence type="ECO:0000313" key="6">
    <source>
        <dbReference type="EMBL" id="GKT20053.1"/>
    </source>
</evidence>
<keyword evidence="4" id="KW-0804">Transcription</keyword>
<evidence type="ECO:0000256" key="3">
    <source>
        <dbReference type="ARBA" id="ARBA00023125"/>
    </source>
</evidence>
<dbReference type="Proteomes" id="UP001057375">
    <property type="component" value="Unassembled WGS sequence"/>
</dbReference>